<feature type="region of interest" description="Disordered" evidence="3">
    <location>
        <begin position="39"/>
        <end position="64"/>
    </location>
</feature>
<proteinExistence type="predicted"/>
<reference evidence="5" key="1">
    <citation type="submission" date="2022-07" db="EMBL/GenBank/DDBJ databases">
        <title>Phylogenomic reconstructions and comparative analyses of Kickxellomycotina fungi.</title>
        <authorList>
            <person name="Reynolds N.K."/>
            <person name="Stajich J.E."/>
            <person name="Barry K."/>
            <person name="Grigoriev I.V."/>
            <person name="Crous P."/>
            <person name="Smith M.E."/>
        </authorList>
    </citation>
    <scope>NUCLEOTIDE SEQUENCE</scope>
    <source>
        <strain evidence="5">RSA 567</strain>
    </source>
</reference>
<feature type="transmembrane region" description="Helical" evidence="4">
    <location>
        <begin position="70"/>
        <end position="90"/>
    </location>
</feature>
<dbReference type="Pfam" id="PF04258">
    <property type="entry name" value="Peptidase_A22B"/>
    <property type="match status" value="1"/>
</dbReference>
<feature type="compositionally biased region" description="Acidic residues" evidence="3">
    <location>
        <begin position="51"/>
        <end position="62"/>
    </location>
</feature>
<gene>
    <name evidence="5" type="ORF">H4R34_006327</name>
</gene>
<evidence type="ECO:0000256" key="4">
    <source>
        <dbReference type="SAM" id="Phobius"/>
    </source>
</evidence>
<feature type="transmembrane region" description="Helical" evidence="4">
    <location>
        <begin position="12"/>
        <end position="33"/>
    </location>
</feature>
<evidence type="ECO:0000256" key="3">
    <source>
        <dbReference type="SAM" id="MobiDB-lite"/>
    </source>
</evidence>
<dbReference type="PANTHER" id="PTHR12174:SF23">
    <property type="entry name" value="MINOR HISTOCOMPATIBILITY ANTIGEN H13"/>
    <property type="match status" value="1"/>
</dbReference>
<dbReference type="AlphaFoldDB" id="A0A9W8AUU9"/>
<feature type="non-terminal residue" evidence="5">
    <location>
        <position position="128"/>
    </location>
</feature>
<keyword evidence="4" id="KW-0472">Membrane</keyword>
<dbReference type="PANTHER" id="PTHR12174">
    <property type="entry name" value="SIGNAL PEPTIDE PEPTIDASE"/>
    <property type="match status" value="1"/>
</dbReference>
<evidence type="ECO:0000313" key="5">
    <source>
        <dbReference type="EMBL" id="KAJ1967996.1"/>
    </source>
</evidence>
<dbReference type="GO" id="GO:0042500">
    <property type="term" value="F:aspartic endopeptidase activity, intramembrane cleaving"/>
    <property type="evidence" value="ECO:0007669"/>
    <property type="project" value="InterPro"/>
</dbReference>
<keyword evidence="6" id="KW-1185">Reference proteome</keyword>
<keyword evidence="4" id="KW-0812">Transmembrane</keyword>
<evidence type="ECO:0000256" key="1">
    <source>
        <dbReference type="ARBA" id="ARBA00004477"/>
    </source>
</evidence>
<sequence length="128" mass="13831">MADNALDATTLLTYAALIGMAVTPIFFGSYNALQKLKSPKATKAPAPEFSDSSDDESEDESEVVSSEDAYMFPVYGSGVLFSLYLVFKYLNKEYVAYLVTAYFSIIGVPALTKLFAGTARAVTGLRLP</sequence>
<dbReference type="OrthoDB" id="29661at2759"/>
<dbReference type="InterPro" id="IPR007369">
    <property type="entry name" value="Peptidase_A22B_SPP"/>
</dbReference>
<keyword evidence="2" id="KW-0256">Endoplasmic reticulum</keyword>
<feature type="transmembrane region" description="Helical" evidence="4">
    <location>
        <begin position="96"/>
        <end position="116"/>
    </location>
</feature>
<dbReference type="GO" id="GO:0098553">
    <property type="term" value="C:lumenal side of endoplasmic reticulum membrane"/>
    <property type="evidence" value="ECO:0007669"/>
    <property type="project" value="TreeGrafter"/>
</dbReference>
<dbReference type="GO" id="GO:0006465">
    <property type="term" value="P:signal peptide processing"/>
    <property type="evidence" value="ECO:0007669"/>
    <property type="project" value="TreeGrafter"/>
</dbReference>
<protein>
    <recommendedName>
        <fullName evidence="7">Minor histocompatibility antigen H13</fullName>
    </recommendedName>
</protein>
<accession>A0A9W8AUU9</accession>
<dbReference type="Proteomes" id="UP001151582">
    <property type="component" value="Unassembled WGS sequence"/>
</dbReference>
<organism evidence="5 6">
    <name type="scientific">Dimargaris verticillata</name>
    <dbReference type="NCBI Taxonomy" id="2761393"/>
    <lineage>
        <taxon>Eukaryota</taxon>
        <taxon>Fungi</taxon>
        <taxon>Fungi incertae sedis</taxon>
        <taxon>Zoopagomycota</taxon>
        <taxon>Kickxellomycotina</taxon>
        <taxon>Dimargaritomycetes</taxon>
        <taxon>Dimargaritales</taxon>
        <taxon>Dimargaritaceae</taxon>
        <taxon>Dimargaris</taxon>
    </lineage>
</organism>
<dbReference type="GO" id="GO:0098554">
    <property type="term" value="C:cytoplasmic side of endoplasmic reticulum membrane"/>
    <property type="evidence" value="ECO:0007669"/>
    <property type="project" value="TreeGrafter"/>
</dbReference>
<comment type="caution">
    <text evidence="5">The sequence shown here is derived from an EMBL/GenBank/DDBJ whole genome shotgun (WGS) entry which is preliminary data.</text>
</comment>
<dbReference type="EMBL" id="JANBQB010002218">
    <property type="protein sequence ID" value="KAJ1967996.1"/>
    <property type="molecule type" value="Genomic_DNA"/>
</dbReference>
<comment type="subcellular location">
    <subcellularLocation>
        <location evidence="1">Endoplasmic reticulum membrane</location>
        <topology evidence="1">Multi-pass membrane protein</topology>
    </subcellularLocation>
</comment>
<evidence type="ECO:0008006" key="7">
    <source>
        <dbReference type="Google" id="ProtNLM"/>
    </source>
</evidence>
<evidence type="ECO:0000256" key="2">
    <source>
        <dbReference type="ARBA" id="ARBA00022824"/>
    </source>
</evidence>
<keyword evidence="4" id="KW-1133">Transmembrane helix</keyword>
<name>A0A9W8AUU9_9FUNG</name>
<dbReference type="GO" id="GO:0033619">
    <property type="term" value="P:membrane protein proteolysis"/>
    <property type="evidence" value="ECO:0007669"/>
    <property type="project" value="TreeGrafter"/>
</dbReference>
<evidence type="ECO:0000313" key="6">
    <source>
        <dbReference type="Proteomes" id="UP001151582"/>
    </source>
</evidence>